<protein>
    <submittedName>
        <fullName evidence="2">Uncharacterized protein</fullName>
    </submittedName>
</protein>
<proteinExistence type="predicted"/>
<dbReference type="EMBL" id="KV784392">
    <property type="protein sequence ID" value="OEU07056.1"/>
    <property type="molecule type" value="Genomic_DNA"/>
</dbReference>
<keyword evidence="3" id="KW-1185">Reference proteome</keyword>
<dbReference type="AlphaFoldDB" id="A0A1E7EMN7"/>
<evidence type="ECO:0000256" key="1">
    <source>
        <dbReference type="SAM" id="MobiDB-lite"/>
    </source>
</evidence>
<feature type="compositionally biased region" description="Polar residues" evidence="1">
    <location>
        <begin position="131"/>
        <end position="140"/>
    </location>
</feature>
<dbReference type="InParanoid" id="A0A1E7EMN7"/>
<dbReference type="Proteomes" id="UP000095751">
    <property type="component" value="Unassembled WGS sequence"/>
</dbReference>
<feature type="region of interest" description="Disordered" evidence="1">
    <location>
        <begin position="177"/>
        <end position="200"/>
    </location>
</feature>
<feature type="compositionally biased region" description="Acidic residues" evidence="1">
    <location>
        <begin position="117"/>
        <end position="130"/>
    </location>
</feature>
<dbReference type="KEGG" id="fcy:FRACYDRAFT_252159"/>
<feature type="compositionally biased region" description="Basic residues" evidence="1">
    <location>
        <begin position="182"/>
        <end position="195"/>
    </location>
</feature>
<sequence length="236" mass="26372">MQLSPSPSPKTKTKMVMMVDTGSSRGSNDGWDNDDDLFFGYPSTPVRRIVEERDNIRQLEQYSSSSPAGSRTRSFKIVSLDGCREEVVSPLFPESSLQPLHYGDDIPMINSVASFAEDEDNNEDDNENEDSLTFSPTTITGRHGNRMDTNITWDNNIDSDELIWMCCGNDNIIPSSSSNNHNHSHNHSHKRRGSGHNRSQFVLDGSFSFDNVPSPSPIGRCGRVVKRYSVQHGSED</sequence>
<feature type="region of interest" description="Disordered" evidence="1">
    <location>
        <begin position="117"/>
        <end position="148"/>
    </location>
</feature>
<name>A0A1E7EMN7_9STRA</name>
<evidence type="ECO:0000313" key="3">
    <source>
        <dbReference type="Proteomes" id="UP000095751"/>
    </source>
</evidence>
<gene>
    <name evidence="2" type="ORF">FRACYDRAFT_252159</name>
</gene>
<reference evidence="2 3" key="1">
    <citation type="submission" date="2016-09" db="EMBL/GenBank/DDBJ databases">
        <title>Extensive genetic diversity and differential bi-allelic expression allows diatom success in the polar Southern Ocean.</title>
        <authorList>
            <consortium name="DOE Joint Genome Institute"/>
            <person name="Mock T."/>
            <person name="Otillar R.P."/>
            <person name="Strauss J."/>
            <person name="Dupont C."/>
            <person name="Frickenhaus S."/>
            <person name="Maumus F."/>
            <person name="Mcmullan M."/>
            <person name="Sanges R."/>
            <person name="Schmutz J."/>
            <person name="Toseland A."/>
            <person name="Valas R."/>
            <person name="Veluchamy A."/>
            <person name="Ward B.J."/>
            <person name="Allen A."/>
            <person name="Barry K."/>
            <person name="Falciatore A."/>
            <person name="Ferrante M."/>
            <person name="Fortunato A.E."/>
            <person name="Gloeckner G."/>
            <person name="Gruber A."/>
            <person name="Hipkin R."/>
            <person name="Janech M."/>
            <person name="Kroth P."/>
            <person name="Leese F."/>
            <person name="Lindquist E."/>
            <person name="Lyon B.R."/>
            <person name="Martin J."/>
            <person name="Mayer C."/>
            <person name="Parker M."/>
            <person name="Quesneville H."/>
            <person name="Raymond J."/>
            <person name="Uhlig C."/>
            <person name="Valentin K.U."/>
            <person name="Worden A.Z."/>
            <person name="Armbrust E.V."/>
            <person name="Bowler C."/>
            <person name="Green B."/>
            <person name="Moulton V."/>
            <person name="Van Oosterhout C."/>
            <person name="Grigoriev I."/>
        </authorList>
    </citation>
    <scope>NUCLEOTIDE SEQUENCE [LARGE SCALE GENOMIC DNA]</scope>
    <source>
        <strain evidence="2 3">CCMP1102</strain>
    </source>
</reference>
<accession>A0A1E7EMN7</accession>
<evidence type="ECO:0000313" key="2">
    <source>
        <dbReference type="EMBL" id="OEU07056.1"/>
    </source>
</evidence>
<organism evidence="2 3">
    <name type="scientific">Fragilariopsis cylindrus CCMP1102</name>
    <dbReference type="NCBI Taxonomy" id="635003"/>
    <lineage>
        <taxon>Eukaryota</taxon>
        <taxon>Sar</taxon>
        <taxon>Stramenopiles</taxon>
        <taxon>Ochrophyta</taxon>
        <taxon>Bacillariophyta</taxon>
        <taxon>Bacillariophyceae</taxon>
        <taxon>Bacillariophycidae</taxon>
        <taxon>Bacillariales</taxon>
        <taxon>Bacillariaceae</taxon>
        <taxon>Fragilariopsis</taxon>
    </lineage>
</organism>